<proteinExistence type="predicted"/>
<dbReference type="PROSITE" id="PS51257">
    <property type="entry name" value="PROKAR_LIPOPROTEIN"/>
    <property type="match status" value="1"/>
</dbReference>
<dbReference type="RefSeq" id="WP_112305215.1">
    <property type="nucleotide sequence ID" value="NZ_QMDV01000002.1"/>
</dbReference>
<organism evidence="1 2">
    <name type="scientific">Pontibacter arcticus</name>
    <dbReference type="NCBI Taxonomy" id="2080288"/>
    <lineage>
        <taxon>Bacteria</taxon>
        <taxon>Pseudomonadati</taxon>
        <taxon>Bacteroidota</taxon>
        <taxon>Cytophagia</taxon>
        <taxon>Cytophagales</taxon>
        <taxon>Hymenobacteraceae</taxon>
        <taxon>Pontibacter</taxon>
    </lineage>
</organism>
<reference evidence="1 2" key="2">
    <citation type="submission" date="2018-07" db="EMBL/GenBank/DDBJ databases">
        <title>Pontibacter sp. 2b14 genomic sequence and assembly.</title>
        <authorList>
            <person name="Du Z.-J."/>
        </authorList>
    </citation>
    <scope>NUCLEOTIDE SEQUENCE [LARGE SCALE GENOMIC DNA]</scope>
    <source>
        <strain evidence="1 2">2b14</strain>
    </source>
</reference>
<keyword evidence="2" id="KW-1185">Reference proteome</keyword>
<reference evidence="1 2" key="1">
    <citation type="submission" date="2018-06" db="EMBL/GenBank/DDBJ databases">
        <authorList>
            <person name="Liu Z.-W."/>
        </authorList>
    </citation>
    <scope>NUCLEOTIDE SEQUENCE [LARGE SCALE GENOMIC DNA]</scope>
    <source>
        <strain evidence="1 2">2b14</strain>
    </source>
</reference>
<dbReference type="AlphaFoldDB" id="A0A364RFN1"/>
<evidence type="ECO:0000313" key="1">
    <source>
        <dbReference type="EMBL" id="RAU83065.1"/>
    </source>
</evidence>
<gene>
    <name evidence="1" type="ORF">DP923_07490</name>
</gene>
<name>A0A364RFN1_9BACT</name>
<evidence type="ECO:0008006" key="3">
    <source>
        <dbReference type="Google" id="ProtNLM"/>
    </source>
</evidence>
<evidence type="ECO:0000313" key="2">
    <source>
        <dbReference type="Proteomes" id="UP000251692"/>
    </source>
</evidence>
<dbReference type="EMBL" id="QMDV01000002">
    <property type="protein sequence ID" value="RAU83065.1"/>
    <property type="molecule type" value="Genomic_DNA"/>
</dbReference>
<protein>
    <recommendedName>
        <fullName evidence="3">Lipoprotein</fullName>
    </recommendedName>
</protein>
<sequence length="140" mass="15895">MKNQLKLVCLLSLLLLSCKKEELSKTLDFEQFTIDVPSNWESFTSQGIDSKTGGITNGKDKLDYDYGWYSYNFKNETTATHIRITTTIDGKPALIVKPIEKGKGIIGVFIQVDSQNKLSLYGRDIKNEDTLMKIFDSIKF</sequence>
<comment type="caution">
    <text evidence="1">The sequence shown here is derived from an EMBL/GenBank/DDBJ whole genome shotgun (WGS) entry which is preliminary data.</text>
</comment>
<dbReference type="OrthoDB" id="955119at2"/>
<dbReference type="Proteomes" id="UP000251692">
    <property type="component" value="Unassembled WGS sequence"/>
</dbReference>
<accession>A0A364RFN1</accession>